<protein>
    <submittedName>
        <fullName evidence="1">Uncharacterized protein</fullName>
    </submittedName>
</protein>
<reference evidence="1" key="1">
    <citation type="submission" date="2012-04" db="EMBL/GenBank/DDBJ databases">
        <title>The Genome Sequence of Loa loa.</title>
        <authorList>
            <consortium name="The Broad Institute Genome Sequencing Platform"/>
            <consortium name="Broad Institute Genome Sequencing Center for Infectious Disease"/>
            <person name="Nutman T.B."/>
            <person name="Fink D.L."/>
            <person name="Russ C."/>
            <person name="Young S."/>
            <person name="Zeng Q."/>
            <person name="Gargeya S."/>
            <person name="Alvarado L."/>
            <person name="Berlin A."/>
            <person name="Chapman S.B."/>
            <person name="Chen Z."/>
            <person name="Freedman E."/>
            <person name="Gellesch M."/>
            <person name="Goldberg J."/>
            <person name="Griggs A."/>
            <person name="Gujja S."/>
            <person name="Heilman E.R."/>
            <person name="Heiman D."/>
            <person name="Howarth C."/>
            <person name="Mehta T."/>
            <person name="Neiman D."/>
            <person name="Pearson M."/>
            <person name="Roberts A."/>
            <person name="Saif S."/>
            <person name="Shea T."/>
            <person name="Shenoy N."/>
            <person name="Sisk P."/>
            <person name="Stolte C."/>
            <person name="Sykes S."/>
            <person name="White J."/>
            <person name="Yandava C."/>
            <person name="Haas B."/>
            <person name="Henn M.R."/>
            <person name="Nusbaum C."/>
            <person name="Birren B."/>
        </authorList>
    </citation>
    <scope>NUCLEOTIDE SEQUENCE [LARGE SCALE GENOMIC DNA]</scope>
</reference>
<proteinExistence type="predicted"/>
<organism evidence="1">
    <name type="scientific">Loa loa</name>
    <name type="common">Eye worm</name>
    <name type="synonym">Filaria loa</name>
    <dbReference type="NCBI Taxonomy" id="7209"/>
    <lineage>
        <taxon>Eukaryota</taxon>
        <taxon>Metazoa</taxon>
        <taxon>Ecdysozoa</taxon>
        <taxon>Nematoda</taxon>
        <taxon>Chromadorea</taxon>
        <taxon>Rhabditida</taxon>
        <taxon>Spirurina</taxon>
        <taxon>Spiruromorpha</taxon>
        <taxon>Filarioidea</taxon>
        <taxon>Onchocercidae</taxon>
        <taxon>Loa</taxon>
    </lineage>
</organism>
<dbReference type="EMBL" id="JH712103">
    <property type="protein sequence ID" value="EFO27938.1"/>
    <property type="molecule type" value="Genomic_DNA"/>
</dbReference>
<dbReference type="KEGG" id="loa:LOAG_00552"/>
<dbReference type="RefSeq" id="XP_003136140.1">
    <property type="nucleotide sequence ID" value="XM_003136092.1"/>
</dbReference>
<sequence>MPPRTDEPEEFPHFFAPMKIFTKAQKASTVIKRTVSSGHTHALTHTYTHTHIHLHTHTHTYTHIHTHTHIHPHTRNTYTRHGSHFDSQRACFVIEEWA</sequence>
<accession>A0A1S0UAZ2</accession>
<name>A0A1S0UAZ2_LOALO</name>
<dbReference type="InParanoid" id="A0A1S0UAZ2"/>
<evidence type="ECO:0000313" key="1">
    <source>
        <dbReference type="EMBL" id="EFO27938.1"/>
    </source>
</evidence>
<feature type="non-terminal residue" evidence="1">
    <location>
        <position position="98"/>
    </location>
</feature>
<dbReference type="CTD" id="9937920"/>
<gene>
    <name evidence="1" type="ORF">LOAG_00552</name>
</gene>
<dbReference type="AlphaFoldDB" id="A0A1S0UAZ2"/>
<dbReference type="GeneID" id="9937920"/>